<sequence>MWISSAFQRNDSHSRVLCNLDQSTTVVRTSTQY</sequence>
<evidence type="ECO:0000313" key="1">
    <source>
        <dbReference type="EMBL" id="TKW21868.1"/>
    </source>
</evidence>
<protein>
    <submittedName>
        <fullName evidence="1">Uncharacterized protein</fullName>
    </submittedName>
</protein>
<keyword evidence="2" id="KW-1185">Reference proteome</keyword>
<dbReference type="Proteomes" id="UP000298652">
    <property type="component" value="Chromosome 4"/>
</dbReference>
<evidence type="ECO:0000313" key="2">
    <source>
        <dbReference type="Proteomes" id="UP000298652"/>
    </source>
</evidence>
<proteinExistence type="predicted"/>
<gene>
    <name evidence="1" type="ORF">SEVIR_4G148501v2</name>
</gene>
<accession>A0A4U6UYT8</accession>
<name>A0A4U6UYT8_SETVI</name>
<dbReference type="Gramene" id="TKW21868">
    <property type="protein sequence ID" value="TKW21868"/>
    <property type="gene ID" value="SEVIR_4G148501v2"/>
</dbReference>
<dbReference type="AlphaFoldDB" id="A0A4U6UYT8"/>
<dbReference type="EMBL" id="CM016555">
    <property type="protein sequence ID" value="TKW21868.1"/>
    <property type="molecule type" value="Genomic_DNA"/>
</dbReference>
<reference evidence="1" key="1">
    <citation type="submission" date="2019-03" db="EMBL/GenBank/DDBJ databases">
        <title>WGS assembly of Setaria viridis.</title>
        <authorList>
            <person name="Huang P."/>
            <person name="Jenkins J."/>
            <person name="Grimwood J."/>
            <person name="Barry K."/>
            <person name="Healey A."/>
            <person name="Mamidi S."/>
            <person name="Sreedasyam A."/>
            <person name="Shu S."/>
            <person name="Feldman M."/>
            <person name="Wu J."/>
            <person name="Yu Y."/>
            <person name="Chen C."/>
            <person name="Johnson J."/>
            <person name="Rokhsar D."/>
            <person name="Baxter I."/>
            <person name="Schmutz J."/>
            <person name="Brutnell T."/>
            <person name="Kellogg E."/>
        </authorList>
    </citation>
    <scope>NUCLEOTIDE SEQUENCE [LARGE SCALE GENOMIC DNA]</scope>
</reference>
<organism evidence="1 2">
    <name type="scientific">Setaria viridis</name>
    <name type="common">Green bristlegrass</name>
    <name type="synonym">Setaria italica subsp. viridis</name>
    <dbReference type="NCBI Taxonomy" id="4556"/>
    <lineage>
        <taxon>Eukaryota</taxon>
        <taxon>Viridiplantae</taxon>
        <taxon>Streptophyta</taxon>
        <taxon>Embryophyta</taxon>
        <taxon>Tracheophyta</taxon>
        <taxon>Spermatophyta</taxon>
        <taxon>Magnoliopsida</taxon>
        <taxon>Liliopsida</taxon>
        <taxon>Poales</taxon>
        <taxon>Poaceae</taxon>
        <taxon>PACMAD clade</taxon>
        <taxon>Panicoideae</taxon>
        <taxon>Panicodae</taxon>
        <taxon>Paniceae</taxon>
        <taxon>Cenchrinae</taxon>
        <taxon>Setaria</taxon>
    </lineage>
</organism>